<keyword evidence="9" id="KW-0808">Transferase</keyword>
<sequence>MASGQARGQEQGTSGERGAGPGIGIGPPGDDGSGLAGRPGPKAGDTIAARFLAAGDHPPRDVVGWLADFIGRAERSLDLAFYDVNLGEEPAALLREALASRLAAGVRVRLAYDAGDKPQGAAGVEERGVEPAPPATHERVAELGLPSAAVRAIAGTQALMHHKYVVRDGGAVWTGSLNLSNDALRRMDNAVLALASPRLAEYYARDFVQLWETGKVAETGAFPTRPVDLTYAGEPADVDVDFSPGQGQAINALVADRVRAARRRVVICSMLFTSSRLLGALVDQLDRGGVAVSGVYDRTQMAGVLDQWRERSDLAWKVAAVERVVAEGGLVGKRSTPYRPGGVHDFLHAKTIVVDDVVMTGSHNFSHAAQANAENLLAIASPALADRAVAFAERLAARYGPPGGG</sequence>
<name>A0A6J4VHN0_9BACT</name>
<evidence type="ECO:0000256" key="7">
    <source>
        <dbReference type="SAM" id="MobiDB-lite"/>
    </source>
</evidence>
<keyword evidence="5" id="KW-0442">Lipid degradation</keyword>
<dbReference type="GO" id="GO:0016042">
    <property type="term" value="P:lipid catabolic process"/>
    <property type="evidence" value="ECO:0007669"/>
    <property type="project" value="UniProtKB-KW"/>
</dbReference>
<evidence type="ECO:0000259" key="8">
    <source>
        <dbReference type="PROSITE" id="PS50035"/>
    </source>
</evidence>
<dbReference type="InterPro" id="IPR051406">
    <property type="entry name" value="PLD_domain"/>
</dbReference>
<dbReference type="SUPFAM" id="SSF56024">
    <property type="entry name" value="Phospholipase D/nuclease"/>
    <property type="match status" value="2"/>
</dbReference>
<dbReference type="InterPro" id="IPR025202">
    <property type="entry name" value="PLD-like_dom"/>
</dbReference>
<dbReference type="EC" id="3.1.4.4" evidence="3"/>
<dbReference type="Pfam" id="PF13091">
    <property type="entry name" value="PLDc_2"/>
    <property type="match status" value="2"/>
</dbReference>
<dbReference type="GO" id="GO:0016891">
    <property type="term" value="F:RNA endonuclease activity producing 5'-phosphomonoesters, hydrolytic mechanism"/>
    <property type="evidence" value="ECO:0007669"/>
    <property type="project" value="TreeGrafter"/>
</dbReference>
<evidence type="ECO:0000256" key="1">
    <source>
        <dbReference type="ARBA" id="ARBA00000798"/>
    </source>
</evidence>
<keyword evidence="6" id="KW-0443">Lipid metabolism</keyword>
<dbReference type="GO" id="GO:0016740">
    <property type="term" value="F:transferase activity"/>
    <property type="evidence" value="ECO:0007669"/>
    <property type="project" value="UniProtKB-KW"/>
</dbReference>
<feature type="compositionally biased region" description="Gly residues" evidence="7">
    <location>
        <begin position="15"/>
        <end position="37"/>
    </location>
</feature>
<organism evidence="9">
    <name type="scientific">uncultured Thermomicrobiales bacterium</name>
    <dbReference type="NCBI Taxonomy" id="1645740"/>
    <lineage>
        <taxon>Bacteria</taxon>
        <taxon>Pseudomonadati</taxon>
        <taxon>Thermomicrobiota</taxon>
        <taxon>Thermomicrobia</taxon>
        <taxon>Thermomicrobiales</taxon>
        <taxon>environmental samples</taxon>
    </lineage>
</organism>
<comment type="catalytic activity">
    <reaction evidence="1">
        <text>a 1,2-diacyl-sn-glycero-3-phosphocholine + H2O = a 1,2-diacyl-sn-glycero-3-phosphate + choline + H(+)</text>
        <dbReference type="Rhea" id="RHEA:14445"/>
        <dbReference type="ChEBI" id="CHEBI:15354"/>
        <dbReference type="ChEBI" id="CHEBI:15377"/>
        <dbReference type="ChEBI" id="CHEBI:15378"/>
        <dbReference type="ChEBI" id="CHEBI:57643"/>
        <dbReference type="ChEBI" id="CHEBI:58608"/>
        <dbReference type="EC" id="3.1.4.4"/>
    </reaction>
</comment>
<evidence type="ECO:0000256" key="6">
    <source>
        <dbReference type="ARBA" id="ARBA00023098"/>
    </source>
</evidence>
<dbReference type="EMBL" id="CADCWG010000303">
    <property type="protein sequence ID" value="CAA9576075.1"/>
    <property type="molecule type" value="Genomic_DNA"/>
</dbReference>
<evidence type="ECO:0000256" key="2">
    <source>
        <dbReference type="ARBA" id="ARBA00008664"/>
    </source>
</evidence>
<evidence type="ECO:0000256" key="3">
    <source>
        <dbReference type="ARBA" id="ARBA00012027"/>
    </source>
</evidence>
<dbReference type="SMART" id="SM00155">
    <property type="entry name" value="PLDc"/>
    <property type="match status" value="2"/>
</dbReference>
<feature type="compositionally biased region" description="Polar residues" evidence="7">
    <location>
        <begin position="1"/>
        <end position="14"/>
    </location>
</feature>
<dbReference type="PROSITE" id="PS50035">
    <property type="entry name" value="PLD"/>
    <property type="match status" value="2"/>
</dbReference>
<evidence type="ECO:0000256" key="5">
    <source>
        <dbReference type="ARBA" id="ARBA00022963"/>
    </source>
</evidence>
<proteinExistence type="inferred from homology"/>
<comment type="similarity">
    <text evidence="2">Belongs to the phospholipase D family.</text>
</comment>
<dbReference type="Gene3D" id="3.30.870.10">
    <property type="entry name" value="Endonuclease Chain A"/>
    <property type="match status" value="2"/>
</dbReference>
<keyword evidence="4" id="KW-0378">Hydrolase</keyword>
<protein>
    <recommendedName>
        <fullName evidence="3">phospholipase D</fullName>
        <ecNumber evidence="3">3.1.4.4</ecNumber>
    </recommendedName>
</protein>
<dbReference type="GO" id="GO:0006793">
    <property type="term" value="P:phosphorus metabolic process"/>
    <property type="evidence" value="ECO:0007669"/>
    <property type="project" value="UniProtKB-ARBA"/>
</dbReference>
<feature type="domain" description="PLD phosphodiesterase" evidence="8">
    <location>
        <begin position="343"/>
        <end position="369"/>
    </location>
</feature>
<feature type="region of interest" description="Disordered" evidence="7">
    <location>
        <begin position="1"/>
        <end position="42"/>
    </location>
</feature>
<gene>
    <name evidence="9" type="ORF">AVDCRST_MAG49-4243</name>
</gene>
<dbReference type="AlphaFoldDB" id="A0A6J4VHN0"/>
<dbReference type="PANTHER" id="PTHR43856:SF1">
    <property type="entry name" value="MITOCHONDRIAL CARDIOLIPIN HYDROLASE"/>
    <property type="match status" value="1"/>
</dbReference>
<dbReference type="PANTHER" id="PTHR43856">
    <property type="entry name" value="CARDIOLIPIN HYDROLASE"/>
    <property type="match status" value="1"/>
</dbReference>
<feature type="domain" description="PLD phosphodiesterase" evidence="8">
    <location>
        <begin position="156"/>
        <end position="183"/>
    </location>
</feature>
<evidence type="ECO:0000313" key="9">
    <source>
        <dbReference type="EMBL" id="CAA9576075.1"/>
    </source>
</evidence>
<reference evidence="9" key="1">
    <citation type="submission" date="2020-02" db="EMBL/GenBank/DDBJ databases">
        <authorList>
            <person name="Meier V. D."/>
        </authorList>
    </citation>
    <scope>NUCLEOTIDE SEQUENCE</scope>
    <source>
        <strain evidence="9">AVDCRST_MAG49</strain>
    </source>
</reference>
<evidence type="ECO:0000256" key="4">
    <source>
        <dbReference type="ARBA" id="ARBA00022801"/>
    </source>
</evidence>
<accession>A0A6J4VHN0</accession>
<dbReference type="InterPro" id="IPR001736">
    <property type="entry name" value="PLipase_D/transphosphatidylase"/>
</dbReference>
<dbReference type="GO" id="GO:0004630">
    <property type="term" value="F:phospholipase D activity"/>
    <property type="evidence" value="ECO:0007669"/>
    <property type="project" value="UniProtKB-EC"/>
</dbReference>